<evidence type="ECO:0000256" key="2">
    <source>
        <dbReference type="ARBA" id="ARBA00022679"/>
    </source>
</evidence>
<gene>
    <name evidence="4" type="ORF">E5162_09070</name>
</gene>
<dbReference type="PANTHER" id="PTHR43363:SF1">
    <property type="entry name" value="HYPOXANTHINE-GUANINE PHOSPHORIBOSYLTRANSFERASE"/>
    <property type="match status" value="1"/>
</dbReference>
<name>A0A4S2HB70_9PROT</name>
<dbReference type="CDD" id="cd06223">
    <property type="entry name" value="PRTases_typeI"/>
    <property type="match status" value="1"/>
</dbReference>
<keyword evidence="5" id="KW-1185">Reference proteome</keyword>
<organism evidence="4 5">
    <name type="scientific">Marinicauda pacifica</name>
    <dbReference type="NCBI Taxonomy" id="1133559"/>
    <lineage>
        <taxon>Bacteria</taxon>
        <taxon>Pseudomonadati</taxon>
        <taxon>Pseudomonadota</taxon>
        <taxon>Alphaproteobacteria</taxon>
        <taxon>Maricaulales</taxon>
        <taxon>Maricaulaceae</taxon>
        <taxon>Marinicauda</taxon>
    </lineage>
</organism>
<dbReference type="Gene3D" id="3.40.50.2020">
    <property type="match status" value="1"/>
</dbReference>
<proteinExistence type="predicted"/>
<dbReference type="EMBL" id="SRXV01000002">
    <property type="protein sequence ID" value="TGY93200.1"/>
    <property type="molecule type" value="Genomic_DNA"/>
</dbReference>
<accession>A0A4S2HB70</accession>
<dbReference type="InterPro" id="IPR029057">
    <property type="entry name" value="PRTase-like"/>
</dbReference>
<dbReference type="SUPFAM" id="SSF53271">
    <property type="entry name" value="PRTase-like"/>
    <property type="match status" value="1"/>
</dbReference>
<comment type="caution">
    <text evidence="4">The sequence shown here is derived from an EMBL/GenBank/DDBJ whole genome shotgun (WGS) entry which is preliminary data.</text>
</comment>
<protein>
    <submittedName>
        <fullName evidence="4">Hypoxanthine phosphoribosyltransferase</fullName>
    </submittedName>
</protein>
<dbReference type="PANTHER" id="PTHR43363">
    <property type="entry name" value="HYPOXANTHINE PHOSPHORIBOSYLTRANSFERASE"/>
    <property type="match status" value="1"/>
</dbReference>
<feature type="domain" description="Phosphoribosyltransferase" evidence="3">
    <location>
        <begin position="19"/>
        <end position="157"/>
    </location>
</feature>
<dbReference type="GO" id="GO:0016757">
    <property type="term" value="F:glycosyltransferase activity"/>
    <property type="evidence" value="ECO:0007669"/>
    <property type="project" value="UniProtKB-KW"/>
</dbReference>
<dbReference type="AlphaFoldDB" id="A0A4S2HB70"/>
<dbReference type="Proteomes" id="UP000305451">
    <property type="component" value="Unassembled WGS sequence"/>
</dbReference>
<dbReference type="Pfam" id="PF00156">
    <property type="entry name" value="Pribosyltran"/>
    <property type="match status" value="1"/>
</dbReference>
<reference evidence="4 5" key="1">
    <citation type="journal article" date="2013" name="Int. J. Syst. Evol. Microbiol.">
        <title>Marinicauda pacifica gen. nov., sp. nov., a prosthecate alphaproteobacterium of the family Hyphomonadaceae isolated from deep seawater.</title>
        <authorList>
            <person name="Zhang X.Y."/>
            <person name="Li G.W."/>
            <person name="Wang C.S."/>
            <person name="Zhang Y.J."/>
            <person name="Xu X.W."/>
            <person name="Li H."/>
            <person name="Liu A."/>
            <person name="Liu C."/>
            <person name="Xie B.B."/>
            <person name="Qin Q.L."/>
            <person name="Xu Z."/>
            <person name="Chen X.L."/>
            <person name="Zhou B.C."/>
            <person name="Zhang Y.Z."/>
        </authorList>
    </citation>
    <scope>NUCLEOTIDE SEQUENCE [LARGE SCALE GENOMIC DNA]</scope>
    <source>
        <strain evidence="4 5">P-1 km-3</strain>
    </source>
</reference>
<evidence type="ECO:0000256" key="1">
    <source>
        <dbReference type="ARBA" id="ARBA00022676"/>
    </source>
</evidence>
<evidence type="ECO:0000313" key="4">
    <source>
        <dbReference type="EMBL" id="TGY93200.1"/>
    </source>
</evidence>
<dbReference type="RefSeq" id="WP_135944918.1">
    <property type="nucleotide sequence ID" value="NZ_BMEI01000002.1"/>
</dbReference>
<evidence type="ECO:0000313" key="5">
    <source>
        <dbReference type="Proteomes" id="UP000305451"/>
    </source>
</evidence>
<dbReference type="OrthoDB" id="199120at2"/>
<keyword evidence="1 4" id="KW-0328">Glycosyltransferase</keyword>
<sequence length="194" mass="21534">MVDDKLFLSADDLLADAFALAQIVLESGFEPTHLVGVWRGGAPVAVAVEEAFRYHGIKADNIAVRTRAYASIDKLRREVSVHGLEYLADCLTPQNRLLIVDDVFDRGHSLETLIGRLREVCGPAMPGEVKTACVWYKPTRRETELAPDYYVHETARWLVFPHELEGLTPDEIAQHKRVPAGFADAAGRPGTARK</sequence>
<evidence type="ECO:0000259" key="3">
    <source>
        <dbReference type="Pfam" id="PF00156"/>
    </source>
</evidence>
<keyword evidence="2 4" id="KW-0808">Transferase</keyword>
<dbReference type="InterPro" id="IPR000836">
    <property type="entry name" value="PRTase_dom"/>
</dbReference>